<evidence type="ECO:0000259" key="1">
    <source>
        <dbReference type="Pfam" id="PF09511"/>
    </source>
</evidence>
<feature type="domain" description="T4 RNA ligase 1-like N-terminal" evidence="1">
    <location>
        <begin position="229"/>
        <end position="432"/>
    </location>
</feature>
<protein>
    <recommendedName>
        <fullName evidence="1">T4 RNA ligase 1-like N-terminal domain-containing protein</fullName>
    </recommendedName>
</protein>
<dbReference type="AlphaFoldDB" id="A0A1C3H1Q4"/>
<gene>
    <name evidence="2" type="ORF">CHUV0807_0119</name>
</gene>
<evidence type="ECO:0000313" key="3">
    <source>
        <dbReference type="Proteomes" id="UP000190837"/>
    </source>
</evidence>
<dbReference type="InterPro" id="IPR019039">
    <property type="entry name" value="T4-Rnl1-like_N"/>
</dbReference>
<sequence length="494" mass="57871">MQKFILLRGHQGSGKSTFAQEKIKAFQEQYPDAEIVHIENDLLMTDENGNYQFTVEGIEQAQRKGQTMMLNACKRAKQNPQQPMLIINSNTNQKGSACIHLMQQARKHGLAVEVYRLYNFYPNHHGVKEADVLAAYIKLNNNRLREEIHVEAIQPMNAETAKLIEEMQQFKQHELDYDEAQQTWVTEKYLRLGRRDFVAKISKRYPELTVLKYKRSVFYENRFDEALREMRGLVIDKHNRIIVRPFKKQFNYSERIAKDSKYPLHLSDEQRVDAVVKINGFLGCCTYVELPPQHPSHAAAFNHQVIYSTTGSLDSDFAKIVERHCRPYEALFKAYPNHTFLFEITDASDVHIIQEQLGETLIGIIEVASGRQFREDEVDKIAAEYGLQRPPLLENIRFGELKALLKTVKHEGFMVFDAETKETLCKMKSPYYLVSKFFGRSNENNLGRKLDKKYLDEEYYPLVDYIREQRDTFSMLNEQEKIAFIQHYLEHMME</sequence>
<evidence type="ECO:0000313" key="2">
    <source>
        <dbReference type="EMBL" id="SAM57029.1"/>
    </source>
</evidence>
<accession>A0A1C3H1Q4</accession>
<dbReference type="SUPFAM" id="SSF52540">
    <property type="entry name" value="P-loop containing nucleoside triphosphate hydrolases"/>
    <property type="match status" value="1"/>
</dbReference>
<dbReference type="InterPro" id="IPR027417">
    <property type="entry name" value="P-loop_NTPase"/>
</dbReference>
<dbReference type="Gene3D" id="3.40.50.300">
    <property type="entry name" value="P-loop containing nucleotide triphosphate hydrolases"/>
    <property type="match status" value="1"/>
</dbReference>
<name>A0A1C3H1Q4_9GAMM</name>
<proteinExistence type="predicted"/>
<dbReference type="Pfam" id="PF09511">
    <property type="entry name" value="RNA_lig_T4_1"/>
    <property type="match status" value="1"/>
</dbReference>
<dbReference type="RefSeq" id="WP_079538787.1">
    <property type="nucleotide sequence ID" value="NZ_FKLO01000011.1"/>
</dbReference>
<organism evidence="2 3">
    <name type="scientific">Cardiobacterium hominis</name>
    <dbReference type="NCBI Taxonomy" id="2718"/>
    <lineage>
        <taxon>Bacteria</taxon>
        <taxon>Pseudomonadati</taxon>
        <taxon>Pseudomonadota</taxon>
        <taxon>Gammaproteobacteria</taxon>
        <taxon>Cardiobacteriales</taxon>
        <taxon>Cardiobacteriaceae</taxon>
        <taxon>Cardiobacterium</taxon>
    </lineage>
</organism>
<reference evidence="3" key="1">
    <citation type="submission" date="2016-04" db="EMBL/GenBank/DDBJ databases">
        <authorList>
            <person name="Tagini F."/>
        </authorList>
    </citation>
    <scope>NUCLEOTIDE SEQUENCE [LARGE SCALE GENOMIC DNA]</scope>
    <source>
        <strain evidence="3">CHUV0807</strain>
    </source>
</reference>
<dbReference type="Proteomes" id="UP000190837">
    <property type="component" value="Unassembled WGS sequence"/>
</dbReference>
<dbReference type="EMBL" id="FKLO01000011">
    <property type="protein sequence ID" value="SAM57029.1"/>
    <property type="molecule type" value="Genomic_DNA"/>
</dbReference>